<accession>A0A1G2QNF1</accession>
<dbReference type="Proteomes" id="UP000179245">
    <property type="component" value="Unassembled WGS sequence"/>
</dbReference>
<organism evidence="1 2">
    <name type="scientific">Candidatus Wildermuthbacteria bacterium GWA2_46_15</name>
    <dbReference type="NCBI Taxonomy" id="1802443"/>
    <lineage>
        <taxon>Bacteria</taxon>
        <taxon>Candidatus Wildermuthiibacteriota</taxon>
    </lineage>
</organism>
<evidence type="ECO:0000313" key="1">
    <source>
        <dbReference type="EMBL" id="OHA62016.1"/>
    </source>
</evidence>
<dbReference type="AlphaFoldDB" id="A0A1G2QNF1"/>
<name>A0A1G2QNF1_9BACT</name>
<sequence length="171" mass="19829">MTKLRKEDIIKINSLFHNLTKDQGGLKTMTQYSKPSPGLNPAELNALDKDINYKDFLTLCPHYNIFADQRANARLPSHILTRLCWREMRRGKNCTLNNKQPHPELWRGHYQILTRENCLQSYGAINFKGNHAINLLLFNDFGFPSSLTLGFSDIVAIIYRPPTHSKKRFKK</sequence>
<evidence type="ECO:0000313" key="2">
    <source>
        <dbReference type="Proteomes" id="UP000179245"/>
    </source>
</evidence>
<reference evidence="1 2" key="1">
    <citation type="journal article" date="2016" name="Nat. Commun.">
        <title>Thousands of microbial genomes shed light on interconnected biogeochemical processes in an aquifer system.</title>
        <authorList>
            <person name="Anantharaman K."/>
            <person name="Brown C.T."/>
            <person name="Hug L.A."/>
            <person name="Sharon I."/>
            <person name="Castelle C.J."/>
            <person name="Probst A.J."/>
            <person name="Thomas B.C."/>
            <person name="Singh A."/>
            <person name="Wilkins M.J."/>
            <person name="Karaoz U."/>
            <person name="Brodie E.L."/>
            <person name="Williams K.H."/>
            <person name="Hubbard S.S."/>
            <person name="Banfield J.F."/>
        </authorList>
    </citation>
    <scope>NUCLEOTIDE SEQUENCE [LARGE SCALE GENOMIC DNA]</scope>
</reference>
<gene>
    <name evidence="1" type="ORF">A2117_00015</name>
</gene>
<proteinExistence type="predicted"/>
<comment type="caution">
    <text evidence="1">The sequence shown here is derived from an EMBL/GenBank/DDBJ whole genome shotgun (WGS) entry which is preliminary data.</text>
</comment>
<protein>
    <submittedName>
        <fullName evidence="1">Uncharacterized protein</fullName>
    </submittedName>
</protein>
<dbReference type="EMBL" id="MHTO01000023">
    <property type="protein sequence ID" value="OHA62016.1"/>
    <property type="molecule type" value="Genomic_DNA"/>
</dbReference>